<feature type="compositionally biased region" description="Basic residues" evidence="1">
    <location>
        <begin position="208"/>
        <end position="218"/>
    </location>
</feature>
<comment type="caution">
    <text evidence="3">The sequence shown here is derived from an EMBL/GenBank/DDBJ whole genome shotgun (WGS) entry which is preliminary data.</text>
</comment>
<feature type="compositionally biased region" description="Basic residues" evidence="1">
    <location>
        <begin position="187"/>
        <end position="197"/>
    </location>
</feature>
<dbReference type="Gene3D" id="1.10.245.10">
    <property type="entry name" value="SWIB/MDM2 domain"/>
    <property type="match status" value="2"/>
</dbReference>
<dbReference type="InterPro" id="IPR036885">
    <property type="entry name" value="SWIB_MDM2_dom_sf"/>
</dbReference>
<organism evidence="3 4">
    <name type="scientific">Triparma verrucosa</name>
    <dbReference type="NCBI Taxonomy" id="1606542"/>
    <lineage>
        <taxon>Eukaryota</taxon>
        <taxon>Sar</taxon>
        <taxon>Stramenopiles</taxon>
        <taxon>Ochrophyta</taxon>
        <taxon>Bolidophyceae</taxon>
        <taxon>Parmales</taxon>
        <taxon>Triparmaceae</taxon>
        <taxon>Triparma</taxon>
    </lineage>
</organism>
<feature type="domain" description="DM2" evidence="2">
    <location>
        <begin position="214"/>
        <end position="292"/>
    </location>
</feature>
<dbReference type="AlphaFoldDB" id="A0A9W7BZY4"/>
<protein>
    <recommendedName>
        <fullName evidence="2">DM2 domain-containing protein</fullName>
    </recommendedName>
</protein>
<reference evidence="4" key="1">
    <citation type="journal article" date="2023" name="Commun. Biol.">
        <title>Genome analysis of Parmales, the sister group of diatoms, reveals the evolutionary specialization of diatoms from phago-mixotrophs to photoautotrophs.</title>
        <authorList>
            <person name="Ban H."/>
            <person name="Sato S."/>
            <person name="Yoshikawa S."/>
            <person name="Yamada K."/>
            <person name="Nakamura Y."/>
            <person name="Ichinomiya M."/>
            <person name="Sato N."/>
            <person name="Blanc-Mathieu R."/>
            <person name="Endo H."/>
            <person name="Kuwata A."/>
            <person name="Ogata H."/>
        </authorList>
    </citation>
    <scope>NUCLEOTIDE SEQUENCE [LARGE SCALE GENOMIC DNA]</scope>
    <source>
        <strain evidence="4">NIES 3699</strain>
    </source>
</reference>
<dbReference type="InterPro" id="IPR019835">
    <property type="entry name" value="SWIB_domain"/>
</dbReference>
<evidence type="ECO:0000259" key="2">
    <source>
        <dbReference type="PROSITE" id="PS51925"/>
    </source>
</evidence>
<keyword evidence="4" id="KW-1185">Reference proteome</keyword>
<feature type="compositionally biased region" description="Basic residues" evidence="1">
    <location>
        <begin position="170"/>
        <end position="179"/>
    </location>
</feature>
<dbReference type="EMBL" id="BRXX01000168">
    <property type="protein sequence ID" value="GMH95485.1"/>
    <property type="molecule type" value="Genomic_DNA"/>
</dbReference>
<gene>
    <name evidence="3" type="ORF">TrVE_jg9154</name>
</gene>
<dbReference type="PANTHER" id="PTHR13844">
    <property type="entry name" value="SWI/SNF-RELATED MATRIX-ASSOCIATED ACTIN-DEPENDENT REGULATOR OF CHROMATIN SUBFAMILY D"/>
    <property type="match status" value="1"/>
</dbReference>
<dbReference type="InterPro" id="IPR003121">
    <property type="entry name" value="SWIB_MDM2_domain"/>
</dbReference>
<dbReference type="CDD" id="cd10567">
    <property type="entry name" value="SWIB-MDM2_like"/>
    <property type="match status" value="2"/>
</dbReference>
<sequence>MPTDLEIENAIRAALATSSSDLKFKAFFLDLQETLGVDLTERKKEVKEMVIRINSEGGESEEEEEEEEGEEESAEEEEEAQPKAKGFHKLNQLSPLLSEFLGVERASRPDIVKKMWEYFKTHNLQNPKDKRQILLDDALQKVFKVKKFTMFTLNKHVAKHVYIEEEPRSPVKKAPKKKATVASKSKAPAKAKAKGKEKKGEDDDGKPKKPKKPINHPKFKLSADMAAVTGTTEDSRPGITKALWAYIRANNLQKPENKSIIICDANFKKVMGGEAQVTMFSMSKFIGAHLGERV</sequence>
<dbReference type="SMART" id="SM00151">
    <property type="entry name" value="SWIB"/>
    <property type="match status" value="2"/>
</dbReference>
<dbReference type="Pfam" id="PF02201">
    <property type="entry name" value="SWIB"/>
    <property type="match status" value="2"/>
</dbReference>
<dbReference type="Proteomes" id="UP001165160">
    <property type="component" value="Unassembled WGS sequence"/>
</dbReference>
<accession>A0A9W7BZY4</accession>
<evidence type="ECO:0000313" key="3">
    <source>
        <dbReference type="EMBL" id="GMH95485.1"/>
    </source>
</evidence>
<feature type="compositionally biased region" description="Basic and acidic residues" evidence="1">
    <location>
        <begin position="198"/>
        <end position="207"/>
    </location>
</feature>
<feature type="region of interest" description="Disordered" evidence="1">
    <location>
        <begin position="167"/>
        <end position="218"/>
    </location>
</feature>
<evidence type="ECO:0000313" key="4">
    <source>
        <dbReference type="Proteomes" id="UP001165160"/>
    </source>
</evidence>
<evidence type="ECO:0000256" key="1">
    <source>
        <dbReference type="SAM" id="MobiDB-lite"/>
    </source>
</evidence>
<name>A0A9W7BZY4_9STRA</name>
<feature type="region of interest" description="Disordered" evidence="1">
    <location>
        <begin position="53"/>
        <end position="88"/>
    </location>
</feature>
<feature type="compositionally biased region" description="Acidic residues" evidence="1">
    <location>
        <begin position="58"/>
        <end position="79"/>
    </location>
</feature>
<feature type="domain" description="DM2" evidence="2">
    <location>
        <begin position="86"/>
        <end position="163"/>
    </location>
</feature>
<dbReference type="SUPFAM" id="SSF47592">
    <property type="entry name" value="SWIB/MDM2 domain"/>
    <property type="match status" value="2"/>
</dbReference>
<dbReference type="PROSITE" id="PS51925">
    <property type="entry name" value="SWIB_MDM2"/>
    <property type="match status" value="2"/>
</dbReference>
<proteinExistence type="predicted"/>